<dbReference type="InterPro" id="IPR000683">
    <property type="entry name" value="Gfo/Idh/MocA-like_OxRdtase_N"/>
</dbReference>
<dbReference type="Proteomes" id="UP000435649">
    <property type="component" value="Unassembled WGS sequence"/>
</dbReference>
<dbReference type="EMBL" id="VUNS01000012">
    <property type="protein sequence ID" value="MST97724.1"/>
    <property type="molecule type" value="Genomic_DNA"/>
</dbReference>
<feature type="domain" description="Gfo/Idh/MocA-like oxidoreductase N-terminal" evidence="1">
    <location>
        <begin position="6"/>
        <end position="125"/>
    </location>
</feature>
<gene>
    <name evidence="3" type="ORF">FYJ85_11810</name>
</gene>
<evidence type="ECO:0000313" key="4">
    <source>
        <dbReference type="Proteomes" id="UP000435649"/>
    </source>
</evidence>
<dbReference type="Gene3D" id="3.30.360.10">
    <property type="entry name" value="Dihydrodipicolinate Reductase, domain 2"/>
    <property type="match status" value="1"/>
</dbReference>
<protein>
    <submittedName>
        <fullName evidence="3">Gfo/Idh/MocA family oxidoreductase</fullName>
    </submittedName>
</protein>
<dbReference type="RefSeq" id="WP_154418780.1">
    <property type="nucleotide sequence ID" value="NZ_VUNS01000012.1"/>
</dbReference>
<accession>A0A844G437</accession>
<evidence type="ECO:0000313" key="3">
    <source>
        <dbReference type="EMBL" id="MST97724.1"/>
    </source>
</evidence>
<dbReference type="PANTHER" id="PTHR43377">
    <property type="entry name" value="BILIVERDIN REDUCTASE A"/>
    <property type="match status" value="1"/>
</dbReference>
<dbReference type="InterPro" id="IPR036291">
    <property type="entry name" value="NAD(P)-bd_dom_sf"/>
</dbReference>
<proteinExistence type="predicted"/>
<dbReference type="Pfam" id="PF01408">
    <property type="entry name" value="GFO_IDH_MocA"/>
    <property type="match status" value="1"/>
</dbReference>
<dbReference type="InterPro" id="IPR004104">
    <property type="entry name" value="Gfo/Idh/MocA-like_OxRdtase_C"/>
</dbReference>
<evidence type="ECO:0000259" key="1">
    <source>
        <dbReference type="Pfam" id="PF01408"/>
    </source>
</evidence>
<dbReference type="SUPFAM" id="SSF51735">
    <property type="entry name" value="NAD(P)-binding Rossmann-fold domains"/>
    <property type="match status" value="1"/>
</dbReference>
<dbReference type="PANTHER" id="PTHR43377:SF2">
    <property type="entry name" value="BINDING ROSSMANN FOLD OXIDOREDUCTASE, PUTATIVE (AFU_ORTHOLOGUE AFUA_4G00560)-RELATED"/>
    <property type="match status" value="1"/>
</dbReference>
<comment type="caution">
    <text evidence="3">The sequence shown here is derived from an EMBL/GenBank/DDBJ whole genome shotgun (WGS) entry which is preliminary data.</text>
</comment>
<reference evidence="3 4" key="1">
    <citation type="submission" date="2019-08" db="EMBL/GenBank/DDBJ databases">
        <title>In-depth cultivation of the pig gut microbiome towards novel bacterial diversity and tailored functional studies.</title>
        <authorList>
            <person name="Wylensek D."/>
            <person name="Hitch T.C.A."/>
            <person name="Clavel T."/>
        </authorList>
    </citation>
    <scope>NUCLEOTIDE SEQUENCE [LARGE SCALE GENOMIC DNA]</scope>
    <source>
        <strain evidence="3 4">BBE-744-WT-12</strain>
    </source>
</reference>
<dbReference type="InterPro" id="IPR051450">
    <property type="entry name" value="Gfo/Idh/MocA_Oxidoreductases"/>
</dbReference>
<evidence type="ECO:0000259" key="2">
    <source>
        <dbReference type="Pfam" id="PF02894"/>
    </source>
</evidence>
<dbReference type="SUPFAM" id="SSF55347">
    <property type="entry name" value="Glyceraldehyde-3-phosphate dehydrogenase-like, C-terminal domain"/>
    <property type="match status" value="1"/>
</dbReference>
<dbReference type="Pfam" id="PF02894">
    <property type="entry name" value="GFO_IDH_MocA_C"/>
    <property type="match status" value="1"/>
</dbReference>
<dbReference type="AlphaFoldDB" id="A0A844G437"/>
<feature type="domain" description="Gfo/Idh/MocA-like oxidoreductase C-terminal" evidence="2">
    <location>
        <begin position="138"/>
        <end position="373"/>
    </location>
</feature>
<sequence length="382" mass="42572">MQKNKLRVALVGAGMRPHQIFHGLLKIPGVELTAIYDANPKAVASRLAEWNVHPEICTSAEAAIERPETDLVAVFSPNACHADHIIRAFAAGKNVFSEKPLVTSLEDCSRVLEAHRASGKFFATGFVLRYTPIYRKVKELLDQGKIGRIISVDANENLNPRHGSYIMCNWRRFSQIAGPHILEKCCHDLDLLGWFIGDVPSKVASFGGCDFFRPENAEQYGKYLDPVDGIEVFRSTWEETDDSDNPFLTEKNIFDNQVAILEYRNNVRVQFQATISNALPERRMYISGTVGTLIVELFSGIVRLKRIDEPIEHSWKYETSIGHAGGDLVIMRDAYDMCISGKLPACGGREGMLSTATALAIQQAAEQKSVVDLEPVWKSFGI</sequence>
<dbReference type="GO" id="GO:0000166">
    <property type="term" value="F:nucleotide binding"/>
    <property type="evidence" value="ECO:0007669"/>
    <property type="project" value="InterPro"/>
</dbReference>
<name>A0A844G437_9BACT</name>
<organism evidence="3 4">
    <name type="scientific">Victivallis lenta</name>
    <dbReference type="NCBI Taxonomy" id="2606640"/>
    <lineage>
        <taxon>Bacteria</taxon>
        <taxon>Pseudomonadati</taxon>
        <taxon>Lentisphaerota</taxon>
        <taxon>Lentisphaeria</taxon>
        <taxon>Victivallales</taxon>
        <taxon>Victivallaceae</taxon>
        <taxon>Victivallis</taxon>
    </lineage>
</organism>
<dbReference type="Gene3D" id="3.40.50.720">
    <property type="entry name" value="NAD(P)-binding Rossmann-like Domain"/>
    <property type="match status" value="1"/>
</dbReference>
<keyword evidence="4" id="KW-1185">Reference proteome</keyword>